<evidence type="ECO:0000256" key="5">
    <source>
        <dbReference type="ARBA" id="ARBA00022801"/>
    </source>
</evidence>
<keyword evidence="2 10" id="KW-0963">Cytoplasm</keyword>
<dbReference type="InterPro" id="IPR029055">
    <property type="entry name" value="Ntn_hydrolases_N"/>
</dbReference>
<dbReference type="PANTHER" id="PTHR32194:SF3">
    <property type="entry name" value="PROTEASOME SUBUNIT BETA"/>
    <property type="match status" value="1"/>
</dbReference>
<dbReference type="PROSITE" id="PS00854">
    <property type="entry name" value="PROTEASOME_BETA_1"/>
    <property type="match status" value="1"/>
</dbReference>
<comment type="similarity">
    <text evidence="10">Belongs to the peptidase T1B family.</text>
</comment>
<dbReference type="InterPro" id="IPR001353">
    <property type="entry name" value="Proteasome_sua/b"/>
</dbReference>
<dbReference type="PANTHER" id="PTHR32194">
    <property type="entry name" value="METALLOPROTEASE TLDD"/>
    <property type="match status" value="1"/>
</dbReference>
<dbReference type="PRINTS" id="PR00141">
    <property type="entry name" value="PROTEASOME"/>
</dbReference>
<keyword evidence="3" id="KW-0645">Protease</keyword>
<evidence type="ECO:0000256" key="6">
    <source>
        <dbReference type="ARBA" id="ARBA00022942"/>
    </source>
</evidence>
<sequence>MALESLMGFKETFVRPMVFDDSELEDSYEVANLSNPMMLALPPLANPRSALANFDKDQFGKDIKIKIAHGTTTLGFRFRGGVILAVDSRATGGMYIGSQNVKKVIEINKFLLGTMAGGAADCVYWDRVLAKQCRLHELRNKERISTAAASKIMSNMAYSYKGTGLSMGMMIAGYDARGPELYYVDSEGSRTKGEIFSVGSGSVYAYGVMDAGYSWDLKDEDAYEIARRAIYTATYRDAASGGLIRVYHMKETGWECISVEDCKDLHFAYYPDGK</sequence>
<keyword evidence="12" id="KW-1185">Reference proteome</keyword>
<accession>A0ABN7B2Z9</accession>
<dbReference type="InterPro" id="IPR000243">
    <property type="entry name" value="Pept_T1A_subB"/>
</dbReference>
<evidence type="ECO:0000256" key="4">
    <source>
        <dbReference type="ARBA" id="ARBA00022698"/>
    </source>
</evidence>
<dbReference type="SUPFAM" id="SSF56235">
    <property type="entry name" value="N-terminal nucleophile aminohydrolases (Ntn hydrolases)"/>
    <property type="match status" value="1"/>
</dbReference>
<evidence type="ECO:0000256" key="7">
    <source>
        <dbReference type="ARBA" id="ARBA00023145"/>
    </source>
</evidence>
<dbReference type="Gene3D" id="3.60.20.10">
    <property type="entry name" value="Glutamine Phosphoribosylpyrophosphate, subunit 1, domain 1"/>
    <property type="match status" value="1"/>
</dbReference>
<reference evidence="11 12" key="1">
    <citation type="submission" date="2023-09" db="EMBL/GenBank/DDBJ databases">
        <title>Nesidiocoris tenuis whole genome shotgun sequence.</title>
        <authorList>
            <person name="Shibata T."/>
            <person name="Shimoda M."/>
            <person name="Kobayashi T."/>
            <person name="Uehara T."/>
        </authorList>
    </citation>
    <scope>NUCLEOTIDE SEQUENCE [LARGE SCALE GENOMIC DNA]</scope>
    <source>
        <strain evidence="11 12">Japan</strain>
    </source>
</reference>
<keyword evidence="6 10" id="KW-0647">Proteasome</keyword>
<dbReference type="EMBL" id="AP028916">
    <property type="protein sequence ID" value="BES97560.1"/>
    <property type="molecule type" value="Genomic_DNA"/>
</dbReference>
<comment type="catalytic activity">
    <reaction evidence="1">
        <text>Cleavage of peptide bonds with very broad specificity.</text>
        <dbReference type="EC" id="3.4.25.1"/>
    </reaction>
</comment>
<comment type="function">
    <text evidence="10">Component of the proteasome, a multicatalytic proteinase complex which is characterized by its ability to cleave peptides with Arg, Phe, Tyr, Leu, and Glu adjacent to the leaving group at neutral or slightly basic pH. The proteasome has an ATP-dependent proteolytic activity.</text>
</comment>
<dbReference type="GO" id="GO:0000502">
    <property type="term" value="C:proteasome complex"/>
    <property type="evidence" value="ECO:0007669"/>
    <property type="project" value="UniProtKB-KW"/>
</dbReference>
<evidence type="ECO:0000256" key="2">
    <source>
        <dbReference type="ARBA" id="ARBA00022490"/>
    </source>
</evidence>
<dbReference type="Pfam" id="PF00227">
    <property type="entry name" value="Proteasome"/>
    <property type="match status" value="1"/>
</dbReference>
<dbReference type="Proteomes" id="UP001307889">
    <property type="component" value="Chromosome 8"/>
</dbReference>
<evidence type="ECO:0000256" key="8">
    <source>
        <dbReference type="ARBA" id="ARBA00024953"/>
    </source>
</evidence>
<evidence type="ECO:0000256" key="10">
    <source>
        <dbReference type="RuleBase" id="RU004203"/>
    </source>
</evidence>
<evidence type="ECO:0000313" key="12">
    <source>
        <dbReference type="Proteomes" id="UP001307889"/>
    </source>
</evidence>
<dbReference type="PROSITE" id="PS51476">
    <property type="entry name" value="PROTEASOME_BETA_2"/>
    <property type="match status" value="1"/>
</dbReference>
<comment type="subcellular location">
    <subcellularLocation>
        <location evidence="10">Cytoplasm</location>
    </subcellularLocation>
    <subcellularLocation>
        <location evidence="10">Nucleus</location>
    </subcellularLocation>
</comment>
<keyword evidence="10" id="KW-0539">Nucleus</keyword>
<gene>
    <name evidence="11" type="ORF">NTJ_10375</name>
</gene>
<comment type="subunit">
    <text evidence="9">The 26S proteasome consists of a 20S proteasome core and two 19S regulatory subunits. The 20S proteasome core is composed of 28 subunits that are arranged in four stacked rings, resulting in a barrel-shaped structure. The two end rings are each formed by seven alpha subunits, and the two central rings are each formed by seven beta subunits. The catalytic chamber with the active sites is on the inside of the barrel.</text>
</comment>
<organism evidence="11 12">
    <name type="scientific">Nesidiocoris tenuis</name>
    <dbReference type="NCBI Taxonomy" id="355587"/>
    <lineage>
        <taxon>Eukaryota</taxon>
        <taxon>Metazoa</taxon>
        <taxon>Ecdysozoa</taxon>
        <taxon>Arthropoda</taxon>
        <taxon>Hexapoda</taxon>
        <taxon>Insecta</taxon>
        <taxon>Pterygota</taxon>
        <taxon>Neoptera</taxon>
        <taxon>Paraneoptera</taxon>
        <taxon>Hemiptera</taxon>
        <taxon>Heteroptera</taxon>
        <taxon>Panheteroptera</taxon>
        <taxon>Cimicomorpha</taxon>
        <taxon>Miridae</taxon>
        <taxon>Dicyphina</taxon>
        <taxon>Nesidiocoris</taxon>
    </lineage>
</organism>
<evidence type="ECO:0000256" key="3">
    <source>
        <dbReference type="ARBA" id="ARBA00022670"/>
    </source>
</evidence>
<evidence type="ECO:0000313" key="11">
    <source>
        <dbReference type="EMBL" id="BES97560.1"/>
    </source>
</evidence>
<evidence type="ECO:0000256" key="9">
    <source>
        <dbReference type="ARBA" id="ARBA00026071"/>
    </source>
</evidence>
<protein>
    <recommendedName>
        <fullName evidence="10">Proteasome subunit beta</fullName>
    </recommendedName>
</protein>
<name>A0ABN7B2Z9_9HEMI</name>
<evidence type="ECO:0000256" key="1">
    <source>
        <dbReference type="ARBA" id="ARBA00001198"/>
    </source>
</evidence>
<comment type="function">
    <text evidence="8">Non-catalytic component of the proteasome, a multicatalytic proteinase complex which is characterized by its ability to cleave peptides with Arg, Phe, Tyr, Leu, and Glu adjacent to the leaving group at neutral or slightly basic pH. The proteasome has an ATP-dependent proteolytic activity.</text>
</comment>
<comment type="subunit">
    <text evidence="10">Component of the proteasome complex.</text>
</comment>
<keyword evidence="5" id="KW-0378">Hydrolase</keyword>
<dbReference type="InterPro" id="IPR023333">
    <property type="entry name" value="Proteasome_suB-type"/>
</dbReference>
<proteinExistence type="inferred from homology"/>
<dbReference type="CDD" id="cd03761">
    <property type="entry name" value="proteasome_beta_type_5"/>
    <property type="match status" value="1"/>
</dbReference>
<keyword evidence="7" id="KW-0865">Zymogen</keyword>
<keyword evidence="4" id="KW-0888">Threonine protease</keyword>
<dbReference type="InterPro" id="IPR016050">
    <property type="entry name" value="Proteasome_bsu_CS"/>
</dbReference>